<evidence type="ECO:0000313" key="3">
    <source>
        <dbReference type="Proteomes" id="UP000077667"/>
    </source>
</evidence>
<dbReference type="Proteomes" id="UP000077667">
    <property type="component" value="Chromosome"/>
</dbReference>
<sequence>MSLNIFEIWDGIGRQTPFAVRRDHWGEEQHAVVERIECEKLPYGKAFGYPVVNGQNSDRFEYDEQWRNEKLIPCCGCYQWTFIEDAEINKDKKLSDQYRKRLNKALSIFSKLTFGKHKGYTVEQAFLQNNQYIEWALLNVEKFCLTKEAIHLLEGMVAGFKFPDQIKRINDQKLLLCLKE</sequence>
<feature type="domain" description="Exodeoxyribonuclease X-like C-terminal" evidence="1">
    <location>
        <begin position="112"/>
        <end position="140"/>
    </location>
</feature>
<gene>
    <name evidence="2" type="ORF">A8C56_03885</name>
</gene>
<dbReference type="OrthoDB" id="9777252at2"/>
<protein>
    <recommendedName>
        <fullName evidence="1">Exodeoxyribonuclease X-like C-terminal domain-containing protein</fullName>
    </recommendedName>
</protein>
<evidence type="ECO:0000259" key="1">
    <source>
        <dbReference type="Pfam" id="PF20600"/>
    </source>
</evidence>
<dbReference type="AlphaFoldDB" id="A0A1A9HXX7"/>
<dbReference type="EMBL" id="CP015772">
    <property type="protein sequence ID" value="ANH80236.1"/>
    <property type="molecule type" value="Genomic_DNA"/>
</dbReference>
<name>A0A1A9HXX7_9BACT</name>
<dbReference type="Pfam" id="PF20600">
    <property type="entry name" value="ExoX-like_C"/>
    <property type="match status" value="1"/>
</dbReference>
<reference evidence="2 3" key="1">
    <citation type="submission" date="2016-05" db="EMBL/GenBank/DDBJ databases">
        <title>Niabella ginsenosidivorans BS26 whole genome sequencing.</title>
        <authorList>
            <person name="Im W.T."/>
            <person name="Siddiqi M.Z."/>
        </authorList>
    </citation>
    <scope>NUCLEOTIDE SEQUENCE [LARGE SCALE GENOMIC DNA]</scope>
    <source>
        <strain evidence="2 3">BS26</strain>
    </source>
</reference>
<proteinExistence type="predicted"/>
<accession>A0A1A9HXX7</accession>
<keyword evidence="3" id="KW-1185">Reference proteome</keyword>
<dbReference type="InterPro" id="IPR046768">
    <property type="entry name" value="ExoX-like_C"/>
</dbReference>
<dbReference type="RefSeq" id="WP_067752307.1">
    <property type="nucleotide sequence ID" value="NZ_CP015772.1"/>
</dbReference>
<organism evidence="2 3">
    <name type="scientific">Niabella ginsenosidivorans</name>
    <dbReference type="NCBI Taxonomy" id="1176587"/>
    <lineage>
        <taxon>Bacteria</taxon>
        <taxon>Pseudomonadati</taxon>
        <taxon>Bacteroidota</taxon>
        <taxon>Chitinophagia</taxon>
        <taxon>Chitinophagales</taxon>
        <taxon>Chitinophagaceae</taxon>
        <taxon>Niabella</taxon>
    </lineage>
</organism>
<dbReference type="KEGG" id="nia:A8C56_03885"/>
<evidence type="ECO:0000313" key="2">
    <source>
        <dbReference type="EMBL" id="ANH80236.1"/>
    </source>
</evidence>